<keyword evidence="3" id="KW-1185">Reference proteome</keyword>
<accession>S2KQJ4</accession>
<dbReference type="EMBL" id="ASTJ01000011">
    <property type="protein sequence ID" value="EPC04155.1"/>
    <property type="molecule type" value="Genomic_DNA"/>
</dbReference>
<dbReference type="AlphaFoldDB" id="S2KQJ4"/>
<comment type="caution">
    <text evidence="2">The sequence shown here is derived from an EMBL/GenBank/DDBJ whole genome shotgun (WGS) entry which is preliminary data.</text>
</comment>
<name>S2KQJ4_LITA3</name>
<dbReference type="RefSeq" id="WP_016414887.1">
    <property type="nucleotide sequence ID" value="NZ_AUAB01000027.1"/>
</dbReference>
<dbReference type="Pfam" id="PF04230">
    <property type="entry name" value="PS_pyruv_trans"/>
    <property type="match status" value="1"/>
</dbReference>
<dbReference type="Proteomes" id="UP000014463">
    <property type="component" value="Unassembled WGS sequence"/>
</dbReference>
<feature type="domain" description="Polysaccharide pyruvyl transferase" evidence="1">
    <location>
        <begin position="13"/>
        <end position="306"/>
    </location>
</feature>
<dbReference type="PATRIC" id="fig|1121939.11.peg.418"/>
<organism evidence="2 3">
    <name type="scientific">Litchfieldella anticariensis (strain DSM 16096 / CECT 5854 / CIP 108499 / LMG 22089 / FP35)</name>
    <name type="common">Halomonas anticariensis</name>
    <dbReference type="NCBI Taxonomy" id="1121939"/>
    <lineage>
        <taxon>Bacteria</taxon>
        <taxon>Pseudomonadati</taxon>
        <taxon>Pseudomonadota</taxon>
        <taxon>Gammaproteobacteria</taxon>
        <taxon>Oceanospirillales</taxon>
        <taxon>Halomonadaceae</taxon>
        <taxon>Litchfieldella</taxon>
    </lineage>
</organism>
<sequence>MKVALVSGFWAQNIGNAFFNIGGKWALEQVFGENNVQFVQDRPPYRTFYDQMKGDPENYVKLHEMLDVEYLVLQGPMLTKTFPHIWGEAFKKLKERGVKIMLHGAAFFKYNDEEVAAVRAFLEKYPPHLISTRDEDTYNVIKDWPILTYNGLDSAFFVPKVFKPLKFNEPYYAFNFDRFPEPTVYLGNHDQKKDASFTFENEVWNLKTPKVQQYFSLKGKSQAYLGHLLDRRKLPSSLLGKKIIRPEHRYVPHMTHKIYQHPNSFVSDEVFTYLSVYANSTMTLADRVHACVMTLAYGNPAMLFTISPRQALFKRVGAHDIRNRPVTIDLDYLESERVKQIEFLKANV</sequence>
<gene>
    <name evidence="2" type="ORF">L861_02250</name>
</gene>
<evidence type="ECO:0000313" key="2">
    <source>
        <dbReference type="EMBL" id="EPC04155.1"/>
    </source>
</evidence>
<protein>
    <recommendedName>
        <fullName evidence="1">Polysaccharide pyruvyl transferase domain-containing protein</fullName>
    </recommendedName>
</protein>
<dbReference type="eggNOG" id="COG2327">
    <property type="taxonomic scope" value="Bacteria"/>
</dbReference>
<dbReference type="OrthoDB" id="627944at2"/>
<evidence type="ECO:0000313" key="3">
    <source>
        <dbReference type="Proteomes" id="UP000014463"/>
    </source>
</evidence>
<reference evidence="2 3" key="1">
    <citation type="journal article" date="2013" name="Genome Announc.">
        <title>Draft genome sequence of the moderately halophilic gammaproteobacterium Halomonas anticariensis FP35.</title>
        <authorList>
            <person name="Tahrioui A."/>
            <person name="Quesada E."/>
            <person name="Llamas I."/>
        </authorList>
    </citation>
    <scope>NUCLEOTIDE SEQUENCE [LARGE SCALE GENOMIC DNA]</scope>
    <source>
        <strain evidence="3">DSM 16096 / CECT 5854 / LMG 22089 / FP35</strain>
    </source>
</reference>
<dbReference type="InterPro" id="IPR007345">
    <property type="entry name" value="Polysacch_pyruvyl_Trfase"/>
</dbReference>
<evidence type="ECO:0000259" key="1">
    <source>
        <dbReference type="Pfam" id="PF04230"/>
    </source>
</evidence>
<dbReference type="STRING" id="1121939.L861_02250"/>
<proteinExistence type="predicted"/>